<keyword evidence="12 15" id="KW-0472">Membrane</keyword>
<comment type="similarity">
    <text evidence="2 15">Belongs to the cation transport ATPase (P-type) (TC 3.A.3) family. Type IB subfamily.</text>
</comment>
<feature type="transmembrane region" description="Helical" evidence="15">
    <location>
        <begin position="93"/>
        <end position="112"/>
    </location>
</feature>
<evidence type="ECO:0000256" key="4">
    <source>
        <dbReference type="ARBA" id="ARBA00022475"/>
    </source>
</evidence>
<dbReference type="PROSITE" id="PS01229">
    <property type="entry name" value="COF_2"/>
    <property type="match status" value="1"/>
</dbReference>
<dbReference type="Pfam" id="PF00702">
    <property type="entry name" value="Hydrolase"/>
    <property type="match status" value="1"/>
</dbReference>
<evidence type="ECO:0000256" key="6">
    <source>
        <dbReference type="ARBA" id="ARBA00022723"/>
    </source>
</evidence>
<gene>
    <name evidence="17" type="ORF">B4O97_01125</name>
</gene>
<dbReference type="Proteomes" id="UP000192343">
    <property type="component" value="Unassembled WGS sequence"/>
</dbReference>
<dbReference type="InterPro" id="IPR023298">
    <property type="entry name" value="ATPase_P-typ_TM_dom_sf"/>
</dbReference>
<evidence type="ECO:0000256" key="3">
    <source>
        <dbReference type="ARBA" id="ARBA00022448"/>
    </source>
</evidence>
<keyword evidence="10 15" id="KW-1133">Transmembrane helix</keyword>
<dbReference type="Pfam" id="PF00122">
    <property type="entry name" value="E1-E2_ATPase"/>
    <property type="match status" value="1"/>
</dbReference>
<dbReference type="InterPro" id="IPR023214">
    <property type="entry name" value="HAD_sf"/>
</dbReference>
<keyword evidence="8 15" id="KW-0067">ATP-binding</keyword>
<dbReference type="AlphaFoldDB" id="A0A1Y1S328"/>
<evidence type="ECO:0000256" key="15">
    <source>
        <dbReference type="RuleBase" id="RU362081"/>
    </source>
</evidence>
<feature type="domain" description="P-type ATPase A" evidence="16">
    <location>
        <begin position="124"/>
        <end position="224"/>
    </location>
</feature>
<dbReference type="InterPro" id="IPR018303">
    <property type="entry name" value="ATPase_P-typ_P_site"/>
</dbReference>
<evidence type="ECO:0000256" key="12">
    <source>
        <dbReference type="ARBA" id="ARBA00023136"/>
    </source>
</evidence>
<evidence type="ECO:0000256" key="1">
    <source>
        <dbReference type="ARBA" id="ARBA00004651"/>
    </source>
</evidence>
<dbReference type="PROSITE" id="PS00154">
    <property type="entry name" value="ATPASE_E1_E2"/>
    <property type="match status" value="1"/>
</dbReference>
<accession>A0A1Y1S328</accession>
<dbReference type="CDD" id="cd02079">
    <property type="entry name" value="P-type_ATPase_HM"/>
    <property type="match status" value="1"/>
</dbReference>
<feature type="transmembrane region" description="Helical" evidence="15">
    <location>
        <begin position="240"/>
        <end position="258"/>
    </location>
</feature>
<evidence type="ECO:0000256" key="14">
    <source>
        <dbReference type="ARBA" id="ARBA00047308"/>
    </source>
</evidence>
<dbReference type="NCBIfam" id="TIGR01511">
    <property type="entry name" value="ATPase-IB1_Cu"/>
    <property type="match status" value="1"/>
</dbReference>
<dbReference type="STRING" id="1963862.B4O97_01125"/>
<dbReference type="PANTHER" id="PTHR48085">
    <property type="entry name" value="CADMIUM/ZINC-TRANSPORTING ATPASE HMA2-RELATED"/>
    <property type="match status" value="1"/>
</dbReference>
<feature type="transmembrane region" description="Helical" evidence="15">
    <location>
        <begin position="577"/>
        <end position="596"/>
    </location>
</feature>
<feature type="transmembrane region" description="Helical" evidence="15">
    <location>
        <begin position="264"/>
        <end position="290"/>
    </location>
</feature>
<evidence type="ECO:0000256" key="5">
    <source>
        <dbReference type="ARBA" id="ARBA00022692"/>
    </source>
</evidence>
<dbReference type="EC" id="7.2.2.12" evidence="13"/>
<dbReference type="Gene3D" id="3.40.1110.10">
    <property type="entry name" value="Calcium-transporting ATPase, cytoplasmic domain N"/>
    <property type="match status" value="1"/>
</dbReference>
<feature type="transmembrane region" description="Helical" evidence="15">
    <location>
        <begin position="43"/>
        <end position="63"/>
    </location>
</feature>
<keyword evidence="18" id="KW-1185">Reference proteome</keyword>
<evidence type="ECO:0000313" key="17">
    <source>
        <dbReference type="EMBL" id="ORC38388.1"/>
    </source>
</evidence>
<protein>
    <recommendedName>
        <fullName evidence="13">P-type Zn(2+) transporter</fullName>
        <ecNumber evidence="13">7.2.2.12</ecNumber>
    </recommendedName>
</protein>
<comment type="subcellular location">
    <subcellularLocation>
        <location evidence="1">Cell membrane</location>
        <topology evidence="1">Multi-pass membrane protein</topology>
    </subcellularLocation>
</comment>
<proteinExistence type="inferred from homology"/>
<evidence type="ECO:0000256" key="7">
    <source>
        <dbReference type="ARBA" id="ARBA00022741"/>
    </source>
</evidence>
<evidence type="ECO:0000256" key="11">
    <source>
        <dbReference type="ARBA" id="ARBA00023065"/>
    </source>
</evidence>
<dbReference type="SUPFAM" id="SSF81653">
    <property type="entry name" value="Calcium ATPase, transduction domain A"/>
    <property type="match status" value="1"/>
</dbReference>
<dbReference type="GO" id="GO:0005886">
    <property type="term" value="C:plasma membrane"/>
    <property type="evidence" value="ECO:0007669"/>
    <property type="project" value="UniProtKB-SubCell"/>
</dbReference>
<dbReference type="InterPro" id="IPR023299">
    <property type="entry name" value="ATPase_P-typ_cyto_dom_N"/>
</dbReference>
<dbReference type="GO" id="GO:0005524">
    <property type="term" value="F:ATP binding"/>
    <property type="evidence" value="ECO:0007669"/>
    <property type="project" value="UniProtKB-UniRule"/>
</dbReference>
<keyword evidence="11" id="KW-0406">Ion transport</keyword>
<dbReference type="SFLD" id="SFLDG00002">
    <property type="entry name" value="C1.7:_P-type_atpase_like"/>
    <property type="match status" value="1"/>
</dbReference>
<dbReference type="NCBIfam" id="TIGR01494">
    <property type="entry name" value="ATPase_P-type"/>
    <property type="match status" value="1"/>
</dbReference>
<evidence type="ECO:0000256" key="9">
    <source>
        <dbReference type="ARBA" id="ARBA00022967"/>
    </source>
</evidence>
<dbReference type="InterPro" id="IPR036412">
    <property type="entry name" value="HAD-like_sf"/>
</dbReference>
<dbReference type="InterPro" id="IPR051014">
    <property type="entry name" value="Cation_Transport_ATPase_IB"/>
</dbReference>
<comment type="caution">
    <text evidence="17">The sequence shown here is derived from an EMBL/GenBank/DDBJ whole genome shotgun (WGS) entry which is preliminary data.</text>
</comment>
<dbReference type="FunFam" id="3.40.50.1000:FF:000020">
    <property type="entry name" value="Probable cation-transporting P-type ATPase"/>
    <property type="match status" value="1"/>
</dbReference>
<dbReference type="InterPro" id="IPR001757">
    <property type="entry name" value="P_typ_ATPase"/>
</dbReference>
<dbReference type="SFLD" id="SFLDS00003">
    <property type="entry name" value="Haloacid_Dehalogenase"/>
    <property type="match status" value="1"/>
</dbReference>
<dbReference type="Gene3D" id="2.70.150.10">
    <property type="entry name" value="Calcium-transporting ATPase, cytoplasmic transduction domain A"/>
    <property type="match status" value="1"/>
</dbReference>
<dbReference type="PRINTS" id="PR00941">
    <property type="entry name" value="CDATPASE"/>
</dbReference>
<keyword evidence="5 15" id="KW-0812">Transmembrane</keyword>
<dbReference type="NCBIfam" id="TIGR01525">
    <property type="entry name" value="ATPase-IB_hvy"/>
    <property type="match status" value="1"/>
</dbReference>
<evidence type="ECO:0000256" key="8">
    <source>
        <dbReference type="ARBA" id="ARBA00022840"/>
    </source>
</evidence>
<dbReference type="InterPro" id="IPR059000">
    <property type="entry name" value="ATPase_P-type_domA"/>
</dbReference>
<keyword evidence="4 15" id="KW-1003">Cell membrane</keyword>
<dbReference type="SUPFAM" id="SSF56784">
    <property type="entry name" value="HAD-like"/>
    <property type="match status" value="1"/>
</dbReference>
<keyword evidence="3" id="KW-0813">Transport</keyword>
<dbReference type="InterPro" id="IPR044492">
    <property type="entry name" value="P_typ_ATPase_HD_dom"/>
</dbReference>
<feature type="transmembrane region" description="Helical" evidence="15">
    <location>
        <begin position="70"/>
        <end position="87"/>
    </location>
</feature>
<dbReference type="InterPro" id="IPR027256">
    <property type="entry name" value="P-typ_ATPase_IB"/>
</dbReference>
<keyword evidence="9" id="KW-1278">Translocase</keyword>
<dbReference type="OrthoDB" id="9760364at2"/>
<dbReference type="GO" id="GO:0016887">
    <property type="term" value="F:ATP hydrolysis activity"/>
    <property type="evidence" value="ECO:0007669"/>
    <property type="project" value="InterPro"/>
</dbReference>
<reference evidence="17 18" key="1">
    <citation type="submission" date="2017-03" db="EMBL/GenBank/DDBJ databases">
        <title>Draft Genome sequence of Marispirochaeta sp. strain JC444.</title>
        <authorList>
            <person name="Shivani Y."/>
            <person name="Subhash Y."/>
            <person name="Sasikala C."/>
            <person name="Ramana C."/>
        </authorList>
    </citation>
    <scope>NUCLEOTIDE SEQUENCE [LARGE SCALE GENOMIC DNA]</scope>
    <source>
        <strain evidence="17 18">JC444</strain>
    </source>
</reference>
<feature type="transmembrane region" description="Helical" evidence="15">
    <location>
        <begin position="20"/>
        <end position="37"/>
    </location>
</feature>
<dbReference type="SFLD" id="SFLDF00027">
    <property type="entry name" value="p-type_atpase"/>
    <property type="match status" value="1"/>
</dbReference>
<dbReference type="InterPro" id="IPR008250">
    <property type="entry name" value="ATPase_P-typ_transduc_dom_A_sf"/>
</dbReference>
<keyword evidence="6 15" id="KW-0479">Metal-binding</keyword>
<dbReference type="GO" id="GO:0016463">
    <property type="term" value="F:P-type zinc transporter activity"/>
    <property type="evidence" value="ECO:0007669"/>
    <property type="project" value="UniProtKB-EC"/>
</dbReference>
<evidence type="ECO:0000259" key="16">
    <source>
        <dbReference type="Pfam" id="PF00122"/>
    </source>
</evidence>
<dbReference type="PRINTS" id="PR00119">
    <property type="entry name" value="CATATPASE"/>
</dbReference>
<keyword evidence="7 15" id="KW-0547">Nucleotide-binding</keyword>
<evidence type="ECO:0000256" key="10">
    <source>
        <dbReference type="ARBA" id="ARBA00022989"/>
    </source>
</evidence>
<dbReference type="EMBL" id="MWQY01000001">
    <property type="protein sequence ID" value="ORC38388.1"/>
    <property type="molecule type" value="Genomic_DNA"/>
</dbReference>
<organism evidence="17 18">
    <name type="scientific">Marispirochaeta aestuarii</name>
    <dbReference type="NCBI Taxonomy" id="1963862"/>
    <lineage>
        <taxon>Bacteria</taxon>
        <taxon>Pseudomonadati</taxon>
        <taxon>Spirochaetota</taxon>
        <taxon>Spirochaetia</taxon>
        <taxon>Spirochaetales</taxon>
        <taxon>Spirochaetaceae</taxon>
        <taxon>Marispirochaeta</taxon>
    </lineage>
</organism>
<evidence type="ECO:0000256" key="13">
    <source>
        <dbReference type="ARBA" id="ARBA00039097"/>
    </source>
</evidence>
<dbReference type="PANTHER" id="PTHR48085:SF5">
    <property type="entry name" value="CADMIUM_ZINC-TRANSPORTING ATPASE HMA4-RELATED"/>
    <property type="match status" value="1"/>
</dbReference>
<dbReference type="SUPFAM" id="SSF81665">
    <property type="entry name" value="Calcium ATPase, transmembrane domain M"/>
    <property type="match status" value="1"/>
</dbReference>
<dbReference type="GO" id="GO:0046872">
    <property type="term" value="F:metal ion binding"/>
    <property type="evidence" value="ECO:0007669"/>
    <property type="project" value="UniProtKB-KW"/>
</dbReference>
<evidence type="ECO:0000256" key="2">
    <source>
        <dbReference type="ARBA" id="ARBA00006024"/>
    </source>
</evidence>
<evidence type="ECO:0000313" key="18">
    <source>
        <dbReference type="Proteomes" id="UP000192343"/>
    </source>
</evidence>
<dbReference type="FunFam" id="2.70.150.10:FF:000002">
    <property type="entry name" value="Copper-transporting ATPase 1, putative"/>
    <property type="match status" value="1"/>
</dbReference>
<dbReference type="RefSeq" id="WP_083047466.1">
    <property type="nucleotide sequence ID" value="NZ_MWQY01000001.1"/>
</dbReference>
<sequence length="624" mass="65604">MNATISRVLGAITTSSKGTVITAGGLIIGALAAGWLLKLEVLWAVLMGASALVSGLPITAKALRSLGNRHVGIELLVSLAMIGAILIQEYWEAAAVTFLFNLGGYLEARTMARTRRVIRELIEIAPSKAILLKNGEQISVPLEEIQVNDILIVKPGGRVPVDGEVKSGSSSVNESAITGEPLPVLKQTGDSVFAGTQNENGVLTLRATGIGEDTTLARIIHRVEEAQEAKAPAQRFMERFARWYTPLIIGLSGVIYLVTRDPSFALTVLVIGCPGALVISTPVSIVAGIGGAARQGILMKGGTHLETSGKIDAVALDKTGTLTLGDPRVERIVSLQKDDGISPDMVLFYAAIAESASEHPIAGRIVKTAEKQGPVPPPTSAEAVAGKGIKAAWQEKNILVGSRRFMEESGINIDQEDVGAADIGSGETMVFVALDDRLVGLIGVADPVRSHAKEAVARMRSSGVKRIVMLTGDNRRTAQAVARQVGITEVHAELLPEEKLAHIRALQEEGFTTAMVGDGINDAPALASADVGIAMGDGGTDIAMETADIALMRNDLTVVAQAIERSRGTLRNIRQNIALAIITVTGLLIGVLSGNVHMAGGMLIHEASVMLVILNGMRLLRPAD</sequence>
<name>A0A1Y1S328_9SPIO</name>
<dbReference type="Gene3D" id="3.40.50.1000">
    <property type="entry name" value="HAD superfamily/HAD-like"/>
    <property type="match status" value="1"/>
</dbReference>
<comment type="catalytic activity">
    <reaction evidence="14">
        <text>Zn(2+)(in) + ATP + H2O = Zn(2+)(out) + ADP + phosphate + H(+)</text>
        <dbReference type="Rhea" id="RHEA:20621"/>
        <dbReference type="ChEBI" id="CHEBI:15377"/>
        <dbReference type="ChEBI" id="CHEBI:15378"/>
        <dbReference type="ChEBI" id="CHEBI:29105"/>
        <dbReference type="ChEBI" id="CHEBI:30616"/>
        <dbReference type="ChEBI" id="CHEBI:43474"/>
        <dbReference type="ChEBI" id="CHEBI:456216"/>
        <dbReference type="EC" id="7.2.2.12"/>
    </reaction>
</comment>